<accession>A0ACC2JVF9</accession>
<gene>
    <name evidence="1" type="ORF">O1611_g2121</name>
</gene>
<reference evidence="1" key="1">
    <citation type="submission" date="2022-12" db="EMBL/GenBank/DDBJ databases">
        <title>Genome Sequence of Lasiodiplodia mahajangana.</title>
        <authorList>
            <person name="Buettner E."/>
        </authorList>
    </citation>
    <scope>NUCLEOTIDE SEQUENCE</scope>
    <source>
        <strain evidence="1">VT137</strain>
    </source>
</reference>
<evidence type="ECO:0000313" key="1">
    <source>
        <dbReference type="EMBL" id="KAJ8131509.1"/>
    </source>
</evidence>
<sequence>MAFSYLLVPAVLVALVSIRLIIDWGKLRKAPGPVLAGFTDLWRAYHQYNGRIRERILDLHARHGPIVRYGVRCISISDPEVINVVYGSRAGFITADSYKVLLGHQNGKDVQSLVSTQDEKQHGALRRSVANAFTATAALDYENWIDITIEELLVSLAKKSAFDLSSMMLWYTMDASARFSFGAPLGCLAAEADVEGLLQLIRNRLTHWTRWSSYPRIERLVYRNPIFKPTTSTPSGMVAVATERLNARVNKGAVPKGGKEADIAPDLLAHFLEARKHFPKALDGPGIVGMLMSTISGAGDTTASVVAAVMFYLLKHPVVLKKLEDELQSNGIHGIPAFAEVSKLPYLNAVLKEGMRVFSPNSTPMERLVPAGGAVIAGMYFPEGTTIGCMPAAVHLTKRVFGEDVHTFRPERWLVGDREQLRLMEAAHMGFSRGRRNCIGQNIAMLSMKKVIPALIMKFQLSLVDPDASLEADHSSAAAILGPIFVKSQIRS</sequence>
<dbReference type="Proteomes" id="UP001153332">
    <property type="component" value="Unassembled WGS sequence"/>
</dbReference>
<keyword evidence="2" id="KW-1185">Reference proteome</keyword>
<proteinExistence type="predicted"/>
<comment type="caution">
    <text evidence="1">The sequence shown here is derived from an EMBL/GenBank/DDBJ whole genome shotgun (WGS) entry which is preliminary data.</text>
</comment>
<protein>
    <submittedName>
        <fullName evidence="1">Uncharacterized protein</fullName>
    </submittedName>
</protein>
<name>A0ACC2JVF9_9PEZI</name>
<organism evidence="1 2">
    <name type="scientific">Lasiodiplodia mahajangana</name>
    <dbReference type="NCBI Taxonomy" id="1108764"/>
    <lineage>
        <taxon>Eukaryota</taxon>
        <taxon>Fungi</taxon>
        <taxon>Dikarya</taxon>
        <taxon>Ascomycota</taxon>
        <taxon>Pezizomycotina</taxon>
        <taxon>Dothideomycetes</taxon>
        <taxon>Dothideomycetes incertae sedis</taxon>
        <taxon>Botryosphaeriales</taxon>
        <taxon>Botryosphaeriaceae</taxon>
        <taxon>Lasiodiplodia</taxon>
    </lineage>
</organism>
<dbReference type="EMBL" id="JAPUUL010000279">
    <property type="protein sequence ID" value="KAJ8131509.1"/>
    <property type="molecule type" value="Genomic_DNA"/>
</dbReference>
<evidence type="ECO:0000313" key="2">
    <source>
        <dbReference type="Proteomes" id="UP001153332"/>
    </source>
</evidence>